<feature type="repeat" description="TPR" evidence="1">
    <location>
        <begin position="168"/>
        <end position="201"/>
    </location>
</feature>
<name>A0A4Q0PPW8_9FLAO</name>
<dbReference type="Proteomes" id="UP000290608">
    <property type="component" value="Unassembled WGS sequence"/>
</dbReference>
<dbReference type="STRING" id="1122159.SAMN02745246_00837"/>
<dbReference type="PROSITE" id="PS50005">
    <property type="entry name" value="TPR"/>
    <property type="match status" value="1"/>
</dbReference>
<gene>
    <name evidence="3" type="ORF">DSL99_838</name>
</gene>
<protein>
    <submittedName>
        <fullName evidence="3">Tetratricopeptide repeat protein</fullName>
    </submittedName>
</protein>
<keyword evidence="2" id="KW-0472">Membrane</keyword>
<organism evidence="3 4">
    <name type="scientific">Leeuwenhoekiella marinoflava</name>
    <dbReference type="NCBI Taxonomy" id="988"/>
    <lineage>
        <taxon>Bacteria</taxon>
        <taxon>Pseudomonadati</taxon>
        <taxon>Bacteroidota</taxon>
        <taxon>Flavobacteriia</taxon>
        <taxon>Flavobacteriales</taxon>
        <taxon>Flavobacteriaceae</taxon>
        <taxon>Leeuwenhoekiella</taxon>
    </lineage>
</organism>
<dbReference type="InterPro" id="IPR019734">
    <property type="entry name" value="TPR_rpt"/>
</dbReference>
<keyword evidence="2" id="KW-1133">Transmembrane helix</keyword>
<evidence type="ECO:0000256" key="1">
    <source>
        <dbReference type="PROSITE-ProRule" id="PRU00339"/>
    </source>
</evidence>
<dbReference type="Gene3D" id="1.25.40.10">
    <property type="entry name" value="Tetratricopeptide repeat domain"/>
    <property type="match status" value="1"/>
</dbReference>
<sequence length="254" mass="28178">MATYQKRGYKPKTKEEVEEQVHEESATAEVFDSLDEGATRTEAWVEENQKPIFIGIAVIVLAVLGYLAFEKFIQEPKELEASNEMYQAQNYFNEAIEGSVEKDSLFSLALNGGEGKYGFLDIIDNYGSTKAGNLAHYYAGMAFLNTNKYQEAIDQLEDFSSDDMMLAPLAKGAIGDAFMQLEQPEDALSYYEKAAEMKANDFTTPRFLMKAAQTAIALGENDKAASFLNTIEEDYSESAEAANVPLYLGMTKAD</sequence>
<dbReference type="AlphaFoldDB" id="A0A4Q0PPW8"/>
<dbReference type="EMBL" id="QOVL01000003">
    <property type="protein sequence ID" value="RXG32514.1"/>
    <property type="molecule type" value="Genomic_DNA"/>
</dbReference>
<comment type="caution">
    <text evidence="3">The sequence shown here is derived from an EMBL/GenBank/DDBJ whole genome shotgun (WGS) entry which is preliminary data.</text>
</comment>
<reference evidence="3 4" key="1">
    <citation type="submission" date="2018-07" db="EMBL/GenBank/DDBJ databases">
        <title>Leeuwenhoekiella genomics.</title>
        <authorList>
            <person name="Tahon G."/>
            <person name="Willems A."/>
        </authorList>
    </citation>
    <scope>NUCLEOTIDE SEQUENCE [LARGE SCALE GENOMIC DNA]</scope>
    <source>
        <strain evidence="3 4">LMG 1345</strain>
    </source>
</reference>
<keyword evidence="2" id="KW-0812">Transmembrane</keyword>
<evidence type="ECO:0000256" key="2">
    <source>
        <dbReference type="SAM" id="Phobius"/>
    </source>
</evidence>
<proteinExistence type="predicted"/>
<dbReference type="InterPro" id="IPR011990">
    <property type="entry name" value="TPR-like_helical_dom_sf"/>
</dbReference>
<feature type="transmembrane region" description="Helical" evidence="2">
    <location>
        <begin position="52"/>
        <end position="69"/>
    </location>
</feature>
<dbReference type="SUPFAM" id="SSF48452">
    <property type="entry name" value="TPR-like"/>
    <property type="match status" value="1"/>
</dbReference>
<dbReference type="RefSeq" id="WP_073097385.1">
    <property type="nucleotide sequence ID" value="NZ_QOVL01000003.1"/>
</dbReference>
<keyword evidence="1" id="KW-0802">TPR repeat</keyword>
<evidence type="ECO:0000313" key="3">
    <source>
        <dbReference type="EMBL" id="RXG32514.1"/>
    </source>
</evidence>
<evidence type="ECO:0000313" key="4">
    <source>
        <dbReference type="Proteomes" id="UP000290608"/>
    </source>
</evidence>
<accession>A0A4Q0PPW8</accession>
<dbReference type="Pfam" id="PF13181">
    <property type="entry name" value="TPR_8"/>
    <property type="match status" value="1"/>
</dbReference>